<evidence type="ECO:0000256" key="6">
    <source>
        <dbReference type="ARBA" id="ARBA00022825"/>
    </source>
</evidence>
<keyword evidence="6" id="KW-0720">Serine protease</keyword>
<dbReference type="SUPFAM" id="SSF50993">
    <property type="entry name" value="Peptidase/esterase 'gauge' domain"/>
    <property type="match status" value="1"/>
</dbReference>
<feature type="region of interest" description="Disordered" evidence="7">
    <location>
        <begin position="1"/>
        <end position="37"/>
    </location>
</feature>
<dbReference type="InterPro" id="IPR002470">
    <property type="entry name" value="Peptidase_S9A"/>
</dbReference>
<dbReference type="EC" id="3.4.21.26" evidence="3"/>
<keyword evidence="5" id="KW-0378">Hydrolase</keyword>
<evidence type="ECO:0000256" key="2">
    <source>
        <dbReference type="ARBA" id="ARBA00005228"/>
    </source>
</evidence>
<evidence type="ECO:0000313" key="11">
    <source>
        <dbReference type="Proteomes" id="UP001500503"/>
    </source>
</evidence>
<reference evidence="11" key="1">
    <citation type="journal article" date="2019" name="Int. J. Syst. Evol. Microbiol.">
        <title>The Global Catalogue of Microorganisms (GCM) 10K type strain sequencing project: providing services to taxonomists for standard genome sequencing and annotation.</title>
        <authorList>
            <consortium name="The Broad Institute Genomics Platform"/>
            <consortium name="The Broad Institute Genome Sequencing Center for Infectious Disease"/>
            <person name="Wu L."/>
            <person name="Ma J."/>
        </authorList>
    </citation>
    <scope>NUCLEOTIDE SEQUENCE [LARGE SCALE GENOMIC DNA]</scope>
    <source>
        <strain evidence="11">JCM 17933</strain>
    </source>
</reference>
<dbReference type="PANTHER" id="PTHR42881">
    <property type="entry name" value="PROLYL ENDOPEPTIDASE"/>
    <property type="match status" value="1"/>
</dbReference>
<accession>A0ABP8QT73</accession>
<dbReference type="InterPro" id="IPR051167">
    <property type="entry name" value="Prolyl_oligopep/macrocyclase"/>
</dbReference>
<dbReference type="InterPro" id="IPR029058">
    <property type="entry name" value="AB_hydrolase_fold"/>
</dbReference>
<evidence type="ECO:0000256" key="5">
    <source>
        <dbReference type="ARBA" id="ARBA00022801"/>
    </source>
</evidence>
<dbReference type="RefSeq" id="WP_345471448.1">
    <property type="nucleotide sequence ID" value="NZ_BAABHF010000045.1"/>
</dbReference>
<keyword evidence="11" id="KW-1185">Reference proteome</keyword>
<sequence length="726" mass="80136">MSERSERIDEHSASGPSSDEGGLPSRQPYPSARREDLVEEIHGHRVPDPYRWLEDPHGEETKTWLTEQDELFHHEVDALPGRDRLRARIRELLGAGTVSTPVWRGERQFFMRRTAEQEHAVLYTVDPPAHEGEEGTERALIDPMALDPTHTTTLDHWQPDKEGRLLAYQLSHGGDEESKLYVMDIATGERVEGPIDRCRYTPVAWLPGGEAFYYVRRLPADQVPAGEDQYHRRVYLHRIGTDPETDDVMIFGAGLEKTNYYGVSVSRDGNWLTLSASQGTAPRNDLWIADLRTSPLEAPELTAVQEGVDAETGLYVGRDGRAYIFTDRDAPRSRLCVTDPASPSHETWRDLIPEDPEAVLSDFAILDDLDRPVLLAGWTRHALSEITIHDLETGTRIGEVPVPGLGTLGGISERPEGGHEAWFVYTDNTTPVSVHRFDARTGELSLWASAPGAVEVPDDVETRQVTYTSYDGTEVRMLVVARSGGEGPRPTILYGYGGFNIPLTPAYSATTLAWVEAGGVYAVANLRGGSEEGEEWHRAGMLDKKQNVFDDFHSAAEKLIADGWTTPDRLAVSGGSNGGLLVGAAITQRPDLYAAAVCSAPLLDMVRYEKFGLGQTWNVEYGSADDPEQFEWLYAYSPYHRVREGVAYPATLFTVFESDTRVDPLHARKMCAALQHATSDAARPILLRNEADVGHGSRAISRSVDLSVDTLSFTAAHTGLVIGSAP</sequence>
<gene>
    <name evidence="10" type="ORF">GCM10023191_071350</name>
</gene>
<evidence type="ECO:0000256" key="1">
    <source>
        <dbReference type="ARBA" id="ARBA00001070"/>
    </source>
</evidence>
<evidence type="ECO:0000256" key="7">
    <source>
        <dbReference type="SAM" id="MobiDB-lite"/>
    </source>
</evidence>
<protein>
    <recommendedName>
        <fullName evidence="3">prolyl oligopeptidase</fullName>
        <ecNumber evidence="3">3.4.21.26</ecNumber>
    </recommendedName>
</protein>
<proteinExistence type="inferred from homology"/>
<dbReference type="SUPFAM" id="SSF53474">
    <property type="entry name" value="alpha/beta-Hydrolases"/>
    <property type="match status" value="1"/>
</dbReference>
<keyword evidence="4" id="KW-0645">Protease</keyword>
<dbReference type="PRINTS" id="PR00862">
    <property type="entry name" value="PROLIGOPTASE"/>
</dbReference>
<evidence type="ECO:0000256" key="4">
    <source>
        <dbReference type="ARBA" id="ARBA00022670"/>
    </source>
</evidence>
<evidence type="ECO:0000259" key="8">
    <source>
        <dbReference type="Pfam" id="PF00326"/>
    </source>
</evidence>
<dbReference type="PROSITE" id="PS00708">
    <property type="entry name" value="PRO_ENDOPEP_SER"/>
    <property type="match status" value="1"/>
</dbReference>
<dbReference type="Gene3D" id="2.130.10.120">
    <property type="entry name" value="Prolyl oligopeptidase, N-terminal domain"/>
    <property type="match status" value="1"/>
</dbReference>
<feature type="compositionally biased region" description="Basic and acidic residues" evidence="7">
    <location>
        <begin position="1"/>
        <end position="12"/>
    </location>
</feature>
<name>A0ABP8QT73_9ACTN</name>
<feature type="domain" description="Peptidase S9 prolyl oligopeptidase catalytic" evidence="8">
    <location>
        <begin position="507"/>
        <end position="718"/>
    </location>
</feature>
<comment type="catalytic activity">
    <reaction evidence="1">
        <text>Hydrolysis of Pro-|-Xaa &gt;&gt; Ala-|-Xaa in oligopeptides.</text>
        <dbReference type="EC" id="3.4.21.26"/>
    </reaction>
</comment>
<dbReference type="Pfam" id="PF02897">
    <property type="entry name" value="Peptidase_S9_N"/>
    <property type="match status" value="1"/>
</dbReference>
<evidence type="ECO:0000313" key="10">
    <source>
        <dbReference type="EMBL" id="GAA4509743.1"/>
    </source>
</evidence>
<dbReference type="InterPro" id="IPR023302">
    <property type="entry name" value="Pept_S9A_N"/>
</dbReference>
<comment type="similarity">
    <text evidence="2">Belongs to the peptidase S9A family.</text>
</comment>
<feature type="domain" description="Peptidase S9A N-terminal" evidence="9">
    <location>
        <begin position="30"/>
        <end position="448"/>
    </location>
</feature>
<dbReference type="EMBL" id="BAABHF010000045">
    <property type="protein sequence ID" value="GAA4509743.1"/>
    <property type="molecule type" value="Genomic_DNA"/>
</dbReference>
<evidence type="ECO:0000259" key="9">
    <source>
        <dbReference type="Pfam" id="PF02897"/>
    </source>
</evidence>
<dbReference type="InterPro" id="IPR002471">
    <property type="entry name" value="Pept_S9_AS"/>
</dbReference>
<dbReference type="Pfam" id="PF00326">
    <property type="entry name" value="Peptidase_S9"/>
    <property type="match status" value="1"/>
</dbReference>
<dbReference type="InterPro" id="IPR001375">
    <property type="entry name" value="Peptidase_S9_cat"/>
</dbReference>
<evidence type="ECO:0000256" key="3">
    <source>
        <dbReference type="ARBA" id="ARBA00011897"/>
    </source>
</evidence>
<dbReference type="Gene3D" id="3.40.50.1820">
    <property type="entry name" value="alpha/beta hydrolase"/>
    <property type="match status" value="1"/>
</dbReference>
<organism evidence="10 11">
    <name type="scientific">Actinoallomurus oryzae</name>
    <dbReference type="NCBI Taxonomy" id="502180"/>
    <lineage>
        <taxon>Bacteria</taxon>
        <taxon>Bacillati</taxon>
        <taxon>Actinomycetota</taxon>
        <taxon>Actinomycetes</taxon>
        <taxon>Streptosporangiales</taxon>
        <taxon>Thermomonosporaceae</taxon>
        <taxon>Actinoallomurus</taxon>
    </lineage>
</organism>
<dbReference type="Proteomes" id="UP001500503">
    <property type="component" value="Unassembled WGS sequence"/>
</dbReference>
<comment type="caution">
    <text evidence="10">The sequence shown here is derived from an EMBL/GenBank/DDBJ whole genome shotgun (WGS) entry which is preliminary data.</text>
</comment>
<dbReference type="PANTHER" id="PTHR42881:SF2">
    <property type="entry name" value="PROLYL ENDOPEPTIDASE"/>
    <property type="match status" value="1"/>
</dbReference>